<dbReference type="EMBL" id="ASHM01104905">
    <property type="protein sequence ID" value="PNX68349.1"/>
    <property type="molecule type" value="Genomic_DNA"/>
</dbReference>
<accession>A0A2K3KQ03</accession>
<reference evidence="2 3" key="1">
    <citation type="journal article" date="2014" name="Am. J. Bot.">
        <title>Genome assembly and annotation for red clover (Trifolium pratense; Fabaceae).</title>
        <authorList>
            <person name="Istvanek J."/>
            <person name="Jaros M."/>
            <person name="Krenek A."/>
            <person name="Repkova J."/>
        </authorList>
    </citation>
    <scope>NUCLEOTIDE SEQUENCE [LARGE SCALE GENOMIC DNA]</scope>
    <source>
        <strain evidence="3">cv. Tatra</strain>
        <tissue evidence="2">Young leaves</tissue>
    </source>
</reference>
<evidence type="ECO:0000313" key="2">
    <source>
        <dbReference type="EMBL" id="PNX68349.1"/>
    </source>
</evidence>
<dbReference type="SUPFAM" id="SSF50249">
    <property type="entry name" value="Nucleic acid-binding proteins"/>
    <property type="match status" value="1"/>
</dbReference>
<dbReference type="Pfam" id="PF02721">
    <property type="entry name" value="DUF223"/>
    <property type="match status" value="1"/>
</dbReference>
<feature type="domain" description="Replication protein A 70 kDa DNA-binding subunit B/D first OB fold" evidence="1">
    <location>
        <begin position="4"/>
        <end position="66"/>
    </location>
</feature>
<feature type="non-terminal residue" evidence="2">
    <location>
        <position position="69"/>
    </location>
</feature>
<gene>
    <name evidence="2" type="ORF">L195_g056120</name>
</gene>
<sequence>MARKFESVKDINDAKDLWKISVKVKEKWTNMKDGKESIELLVVDDKEDDISVFIPNELHQKFEKDIPIT</sequence>
<evidence type="ECO:0000259" key="1">
    <source>
        <dbReference type="Pfam" id="PF02721"/>
    </source>
</evidence>
<evidence type="ECO:0000313" key="3">
    <source>
        <dbReference type="Proteomes" id="UP000236291"/>
    </source>
</evidence>
<reference evidence="2 3" key="2">
    <citation type="journal article" date="2017" name="Front. Plant Sci.">
        <title>Gene Classification and Mining of Molecular Markers Useful in Red Clover (Trifolium pratense) Breeding.</title>
        <authorList>
            <person name="Istvanek J."/>
            <person name="Dluhosova J."/>
            <person name="Dluhos P."/>
            <person name="Patkova L."/>
            <person name="Nedelnik J."/>
            <person name="Repkova J."/>
        </authorList>
    </citation>
    <scope>NUCLEOTIDE SEQUENCE [LARGE SCALE GENOMIC DNA]</scope>
    <source>
        <strain evidence="3">cv. Tatra</strain>
        <tissue evidence="2">Young leaves</tissue>
    </source>
</reference>
<dbReference type="Proteomes" id="UP000236291">
    <property type="component" value="Unassembled WGS sequence"/>
</dbReference>
<protein>
    <submittedName>
        <fullName evidence="2">Replication A1-like protein</fullName>
    </submittedName>
</protein>
<dbReference type="Gene3D" id="2.40.50.140">
    <property type="entry name" value="Nucleic acid-binding proteins"/>
    <property type="match status" value="1"/>
</dbReference>
<organism evidence="2 3">
    <name type="scientific">Trifolium pratense</name>
    <name type="common">Red clover</name>
    <dbReference type="NCBI Taxonomy" id="57577"/>
    <lineage>
        <taxon>Eukaryota</taxon>
        <taxon>Viridiplantae</taxon>
        <taxon>Streptophyta</taxon>
        <taxon>Embryophyta</taxon>
        <taxon>Tracheophyta</taxon>
        <taxon>Spermatophyta</taxon>
        <taxon>Magnoliopsida</taxon>
        <taxon>eudicotyledons</taxon>
        <taxon>Gunneridae</taxon>
        <taxon>Pentapetalae</taxon>
        <taxon>rosids</taxon>
        <taxon>fabids</taxon>
        <taxon>Fabales</taxon>
        <taxon>Fabaceae</taxon>
        <taxon>Papilionoideae</taxon>
        <taxon>50 kb inversion clade</taxon>
        <taxon>NPAAA clade</taxon>
        <taxon>Hologalegina</taxon>
        <taxon>IRL clade</taxon>
        <taxon>Trifolieae</taxon>
        <taxon>Trifolium</taxon>
    </lineage>
</organism>
<comment type="caution">
    <text evidence="2">The sequence shown here is derived from an EMBL/GenBank/DDBJ whole genome shotgun (WGS) entry which is preliminary data.</text>
</comment>
<proteinExistence type="predicted"/>
<name>A0A2K3KQ03_TRIPR</name>
<dbReference type="AlphaFoldDB" id="A0A2K3KQ03"/>
<dbReference type="InterPro" id="IPR003871">
    <property type="entry name" value="RFA1B/D_OB_1st"/>
</dbReference>
<dbReference type="InterPro" id="IPR012340">
    <property type="entry name" value="NA-bd_OB-fold"/>
</dbReference>